<feature type="transmembrane region" description="Helical" evidence="1">
    <location>
        <begin position="108"/>
        <end position="126"/>
    </location>
</feature>
<evidence type="ECO:0000313" key="3">
    <source>
        <dbReference type="Proteomes" id="UP001233172"/>
    </source>
</evidence>
<reference evidence="2" key="2">
    <citation type="submission" date="2023-04" db="EMBL/GenBank/DDBJ databases">
        <authorList>
            <person name="Bu L."/>
            <person name="Lu L."/>
            <person name="Laidemitt M.R."/>
            <person name="Zhang S.M."/>
            <person name="Mutuku M."/>
            <person name="Mkoji G."/>
            <person name="Steinauer M."/>
            <person name="Loker E.S."/>
        </authorList>
    </citation>
    <scope>NUCLEOTIDE SEQUENCE</scope>
    <source>
        <strain evidence="2">KasaAsao</strain>
        <tissue evidence="2">Whole Snail</tissue>
    </source>
</reference>
<gene>
    <name evidence="2" type="ORF">Bpfe_031169</name>
</gene>
<keyword evidence="1" id="KW-0812">Transmembrane</keyword>
<keyword evidence="1" id="KW-0472">Membrane</keyword>
<keyword evidence="3" id="KW-1185">Reference proteome</keyword>
<dbReference type="InterPro" id="IPR010380">
    <property type="entry name" value="DUF975"/>
</dbReference>
<feature type="transmembrane region" description="Helical" evidence="1">
    <location>
        <begin position="197"/>
        <end position="230"/>
    </location>
</feature>
<protein>
    <submittedName>
        <fullName evidence="2">Uncharacterized protein</fullName>
    </submittedName>
</protein>
<proteinExistence type="predicted"/>
<sequence length="269" mass="29380">MQNNIQFNSSAVRAGDCISQGWAYISSNYGLYIGMTAVLGLIVIAVGLIPFIGSIINQFLLEVLICGMFIAILANSRNENAEFSMLFEGFSFFGSCALLKLIELIPTLILSAILYGFMYAVGMFNFDPQLNSSGQIDFSPFGNSAMMIPFFILYLLILLVWVIIKVLLIFALPLIADRNLGAVEAISLSVKAAMNNLGGLILLVILELLLFLGGFLVLCIGLIFTVPIIFAAEIAAYKAVFPDNHSMFNNEPPRPDQYGGNFGTPQNFQ</sequence>
<dbReference type="EMBL" id="JASAOG010000449">
    <property type="protein sequence ID" value="KAK0039416.1"/>
    <property type="molecule type" value="Genomic_DNA"/>
</dbReference>
<feature type="transmembrane region" description="Helical" evidence="1">
    <location>
        <begin position="29"/>
        <end position="52"/>
    </location>
</feature>
<keyword evidence="1" id="KW-1133">Transmembrane helix</keyword>
<organism evidence="2 3">
    <name type="scientific">Biomphalaria pfeifferi</name>
    <name type="common">Bloodfluke planorb</name>
    <name type="synonym">Freshwater snail</name>
    <dbReference type="NCBI Taxonomy" id="112525"/>
    <lineage>
        <taxon>Eukaryota</taxon>
        <taxon>Metazoa</taxon>
        <taxon>Spiralia</taxon>
        <taxon>Lophotrochozoa</taxon>
        <taxon>Mollusca</taxon>
        <taxon>Gastropoda</taxon>
        <taxon>Heterobranchia</taxon>
        <taxon>Euthyneura</taxon>
        <taxon>Panpulmonata</taxon>
        <taxon>Hygrophila</taxon>
        <taxon>Lymnaeoidea</taxon>
        <taxon>Planorbidae</taxon>
        <taxon>Biomphalaria</taxon>
    </lineage>
</organism>
<name>A0AAD8ANE8_BIOPF</name>
<evidence type="ECO:0000313" key="2">
    <source>
        <dbReference type="EMBL" id="KAK0039416.1"/>
    </source>
</evidence>
<feature type="transmembrane region" description="Helical" evidence="1">
    <location>
        <begin position="146"/>
        <end position="176"/>
    </location>
</feature>
<dbReference type="AlphaFoldDB" id="A0AAD8ANE8"/>
<dbReference type="PANTHER" id="PTHR40076:SF1">
    <property type="entry name" value="MEMBRANE PROTEIN"/>
    <property type="match status" value="1"/>
</dbReference>
<dbReference type="PANTHER" id="PTHR40076">
    <property type="entry name" value="MEMBRANE PROTEIN-RELATED"/>
    <property type="match status" value="1"/>
</dbReference>
<accession>A0AAD8ANE8</accession>
<reference evidence="2" key="1">
    <citation type="journal article" date="2023" name="PLoS Negl. Trop. Dis.">
        <title>A genome sequence for Biomphalaria pfeifferi, the major vector snail for the human-infecting parasite Schistosoma mansoni.</title>
        <authorList>
            <person name="Bu L."/>
            <person name="Lu L."/>
            <person name="Laidemitt M.R."/>
            <person name="Zhang S.M."/>
            <person name="Mutuku M."/>
            <person name="Mkoji G."/>
            <person name="Steinauer M."/>
            <person name="Loker E.S."/>
        </authorList>
    </citation>
    <scope>NUCLEOTIDE SEQUENCE</scope>
    <source>
        <strain evidence="2">KasaAsao</strain>
    </source>
</reference>
<dbReference type="Proteomes" id="UP001233172">
    <property type="component" value="Unassembled WGS sequence"/>
</dbReference>
<evidence type="ECO:0000256" key="1">
    <source>
        <dbReference type="SAM" id="Phobius"/>
    </source>
</evidence>
<comment type="caution">
    <text evidence="2">The sequence shown here is derived from an EMBL/GenBank/DDBJ whole genome shotgun (WGS) entry which is preliminary data.</text>
</comment>
<feature type="transmembrane region" description="Helical" evidence="1">
    <location>
        <begin position="59"/>
        <end position="77"/>
    </location>
</feature>